<reference evidence="2 3" key="1">
    <citation type="submission" date="2016-03" db="EMBL/GenBank/DDBJ databases">
        <authorList>
            <person name="Ploux O."/>
        </authorList>
    </citation>
    <scope>NUCLEOTIDE SEQUENCE [LARGE SCALE GENOMIC DNA]</scope>
    <source>
        <strain evidence="2 3">R0</strain>
    </source>
</reference>
<dbReference type="RefSeq" id="WP_061835240.1">
    <property type="nucleotide sequence ID" value="NZ_LUKE01000002.1"/>
</dbReference>
<evidence type="ECO:0000313" key="3">
    <source>
        <dbReference type="Proteomes" id="UP000075320"/>
    </source>
</evidence>
<name>A0A150WL43_BDEBC</name>
<evidence type="ECO:0000259" key="1">
    <source>
        <dbReference type="Pfam" id="PF05523"/>
    </source>
</evidence>
<organism evidence="2 3">
    <name type="scientific">Bdellovibrio bacteriovorus</name>
    <dbReference type="NCBI Taxonomy" id="959"/>
    <lineage>
        <taxon>Bacteria</taxon>
        <taxon>Pseudomonadati</taxon>
        <taxon>Bdellovibrionota</taxon>
        <taxon>Bdellovibrionia</taxon>
        <taxon>Bdellovibrionales</taxon>
        <taxon>Pseudobdellovibrionaceae</taxon>
        <taxon>Bdellovibrio</taxon>
    </lineage>
</organism>
<dbReference type="InterPro" id="IPR014710">
    <property type="entry name" value="RmlC-like_jellyroll"/>
</dbReference>
<keyword evidence="2" id="KW-0413">Isomerase</keyword>
<dbReference type="Gene3D" id="2.60.120.10">
    <property type="entry name" value="Jelly Rolls"/>
    <property type="match status" value="1"/>
</dbReference>
<dbReference type="EMBL" id="LUKE01000002">
    <property type="protein sequence ID" value="KYG64729.1"/>
    <property type="molecule type" value="Genomic_DNA"/>
</dbReference>
<dbReference type="OrthoDB" id="272049at2"/>
<feature type="domain" description="Sugar 3,4-ketoisomerase QdtA cupin" evidence="1">
    <location>
        <begin position="8"/>
        <end position="130"/>
    </location>
</feature>
<sequence>MSIDYSLKFKVLSDARGKLIALEGGRQIPFDIKRIYYLYDLNDLPRGFHAHYKLKQVMICLNGSLRVYLDDGKGRKENIELSNPQEAVLIDNLVWHEMHDFSKDCVIAVLASDYYDEADYIRDYSIFEKAIRER</sequence>
<accession>A0A150WL43</accession>
<comment type="caution">
    <text evidence="2">The sequence shown here is derived from an EMBL/GenBank/DDBJ whole genome shotgun (WGS) entry which is preliminary data.</text>
</comment>
<keyword evidence="3" id="KW-1185">Reference proteome</keyword>
<proteinExistence type="predicted"/>
<dbReference type="AlphaFoldDB" id="A0A150WL43"/>
<dbReference type="Pfam" id="PF05523">
    <property type="entry name" value="FdtA"/>
    <property type="match status" value="1"/>
</dbReference>
<dbReference type="CDD" id="cd20292">
    <property type="entry name" value="cupin_QdtA-like"/>
    <property type="match status" value="1"/>
</dbReference>
<evidence type="ECO:0000313" key="2">
    <source>
        <dbReference type="EMBL" id="KYG64729.1"/>
    </source>
</evidence>
<protein>
    <submittedName>
        <fullName evidence="2">dTDP-6-deoxy-3,4-keto-hexulose isomerase</fullName>
    </submittedName>
</protein>
<dbReference type="GO" id="GO:0016853">
    <property type="term" value="F:isomerase activity"/>
    <property type="evidence" value="ECO:0007669"/>
    <property type="project" value="UniProtKB-KW"/>
</dbReference>
<dbReference type="SUPFAM" id="SSF51182">
    <property type="entry name" value="RmlC-like cupins"/>
    <property type="match status" value="1"/>
</dbReference>
<dbReference type="InterPro" id="IPR008894">
    <property type="entry name" value="QdtA_cupin_dom"/>
</dbReference>
<gene>
    <name evidence="2" type="ORF">AZI86_11005</name>
</gene>
<dbReference type="Proteomes" id="UP000075320">
    <property type="component" value="Unassembled WGS sequence"/>
</dbReference>
<dbReference type="InterPro" id="IPR011051">
    <property type="entry name" value="RmlC_Cupin_sf"/>
</dbReference>